<dbReference type="PRINTS" id="PR01415">
    <property type="entry name" value="ANKYRIN"/>
</dbReference>
<evidence type="ECO:0000256" key="3">
    <source>
        <dbReference type="PROSITE-ProRule" id="PRU00023"/>
    </source>
</evidence>
<evidence type="ECO:0000256" key="2">
    <source>
        <dbReference type="ARBA" id="ARBA00023043"/>
    </source>
</evidence>
<proteinExistence type="predicted"/>
<dbReference type="SMART" id="SM00248">
    <property type="entry name" value="ANK"/>
    <property type="match status" value="2"/>
</dbReference>
<dbReference type="Ensembl" id="ENSAMXT00005016131.1">
    <property type="protein sequence ID" value="ENSAMXP00005014561.1"/>
    <property type="gene ID" value="ENSAMXG00005007756.1"/>
</dbReference>
<dbReference type="Gene3D" id="1.25.40.20">
    <property type="entry name" value="Ankyrin repeat-containing domain"/>
    <property type="match status" value="1"/>
</dbReference>
<feature type="repeat" description="ANK" evidence="3">
    <location>
        <begin position="30"/>
        <end position="62"/>
    </location>
</feature>
<name>A0A8B9HN71_ASTMX</name>
<dbReference type="PANTHER" id="PTHR24171">
    <property type="entry name" value="ANKYRIN REPEAT DOMAIN-CONTAINING PROTEIN 39-RELATED"/>
    <property type="match status" value="1"/>
</dbReference>
<sequence>QQLFDKNWALKDVVEHLLQTGANVHSRDDGGLIPLHNACSFGHAEVVSLLLCQGADPNARDNWNYTPLAALAGHIQTCRLLLSYGADPSIVSLQGFTAAQMGNEAVQQILSGEESVIPVHMAGGDVLNKRSKASNVTFYTHCYFLF</sequence>
<reference evidence="4" key="1">
    <citation type="submission" date="2025-08" db="UniProtKB">
        <authorList>
            <consortium name="Ensembl"/>
        </authorList>
    </citation>
    <scope>IDENTIFICATION</scope>
</reference>
<accession>A0A8B9HN71</accession>
<dbReference type="InterPro" id="IPR002110">
    <property type="entry name" value="Ankyrin_rpt"/>
</dbReference>
<dbReference type="AlphaFoldDB" id="A0A8B9HN71"/>
<keyword evidence="1" id="KW-0677">Repeat</keyword>
<evidence type="ECO:0000256" key="1">
    <source>
        <dbReference type="ARBA" id="ARBA00022737"/>
    </source>
</evidence>
<dbReference type="Proteomes" id="UP000694621">
    <property type="component" value="Unplaced"/>
</dbReference>
<evidence type="ECO:0000313" key="5">
    <source>
        <dbReference type="Proteomes" id="UP000694621"/>
    </source>
</evidence>
<dbReference type="Pfam" id="PF12796">
    <property type="entry name" value="Ank_2"/>
    <property type="match status" value="1"/>
</dbReference>
<dbReference type="PROSITE" id="PS50297">
    <property type="entry name" value="ANK_REP_REGION"/>
    <property type="match status" value="1"/>
</dbReference>
<evidence type="ECO:0000313" key="4">
    <source>
        <dbReference type="Ensembl" id="ENSAMXP00005014561.1"/>
    </source>
</evidence>
<organism evidence="4 5">
    <name type="scientific">Astyanax mexicanus</name>
    <name type="common">Blind cave fish</name>
    <name type="synonym">Astyanax fasciatus mexicanus</name>
    <dbReference type="NCBI Taxonomy" id="7994"/>
    <lineage>
        <taxon>Eukaryota</taxon>
        <taxon>Metazoa</taxon>
        <taxon>Chordata</taxon>
        <taxon>Craniata</taxon>
        <taxon>Vertebrata</taxon>
        <taxon>Euteleostomi</taxon>
        <taxon>Actinopterygii</taxon>
        <taxon>Neopterygii</taxon>
        <taxon>Teleostei</taxon>
        <taxon>Ostariophysi</taxon>
        <taxon>Characiformes</taxon>
        <taxon>Characoidei</taxon>
        <taxon>Acestrorhamphidae</taxon>
        <taxon>Acestrorhamphinae</taxon>
        <taxon>Astyanax</taxon>
    </lineage>
</organism>
<dbReference type="InterPro" id="IPR036770">
    <property type="entry name" value="Ankyrin_rpt-contain_sf"/>
</dbReference>
<keyword evidence="2 3" id="KW-0040">ANK repeat</keyword>
<protein>
    <submittedName>
        <fullName evidence="4">Uncharacterized protein</fullName>
    </submittedName>
</protein>
<dbReference type="PROSITE" id="PS50088">
    <property type="entry name" value="ANK_REPEAT"/>
    <property type="match status" value="1"/>
</dbReference>
<dbReference type="SUPFAM" id="SSF48403">
    <property type="entry name" value="Ankyrin repeat"/>
    <property type="match status" value="1"/>
</dbReference>